<feature type="domain" description="Ionotropic glutamate receptor C-terminal" evidence="15">
    <location>
        <begin position="317"/>
        <end position="565"/>
    </location>
</feature>
<evidence type="ECO:0000256" key="3">
    <source>
        <dbReference type="ARBA" id="ARBA00022448"/>
    </source>
</evidence>
<evidence type="ECO:0000256" key="9">
    <source>
        <dbReference type="ARBA" id="ARBA00023170"/>
    </source>
</evidence>
<evidence type="ECO:0000256" key="11">
    <source>
        <dbReference type="ARBA" id="ARBA00023286"/>
    </source>
</evidence>
<evidence type="ECO:0000256" key="5">
    <source>
        <dbReference type="ARBA" id="ARBA00022692"/>
    </source>
</evidence>
<dbReference type="Proteomes" id="UP001152799">
    <property type="component" value="Chromosome 8"/>
</dbReference>
<gene>
    <name evidence="18" type="ORF">CEUTPL_LOCUS12662</name>
</gene>
<dbReference type="PANTHER" id="PTHR42643:SF33">
    <property type="entry name" value="GLUTAMATE RECEPTOR 2-LIKE PROTEIN"/>
    <property type="match status" value="1"/>
</dbReference>
<evidence type="ECO:0000256" key="4">
    <source>
        <dbReference type="ARBA" id="ARBA00022475"/>
    </source>
</evidence>
<evidence type="ECO:0000256" key="14">
    <source>
        <dbReference type="SAM" id="SignalP"/>
    </source>
</evidence>
<keyword evidence="10" id="KW-0325">Glycoprotein</keyword>
<feature type="transmembrane region" description="Helical" evidence="13">
    <location>
        <begin position="386"/>
        <end position="410"/>
    </location>
</feature>
<evidence type="ECO:0000256" key="1">
    <source>
        <dbReference type="ARBA" id="ARBA00004651"/>
    </source>
</evidence>
<keyword evidence="12" id="KW-0407">Ion channel</keyword>
<evidence type="ECO:0000256" key="6">
    <source>
        <dbReference type="ARBA" id="ARBA00022989"/>
    </source>
</evidence>
<dbReference type="InterPro" id="IPR001320">
    <property type="entry name" value="Iontro_rcpt_C"/>
</dbReference>
<proteinExistence type="inferred from homology"/>
<feature type="chain" id="PRO_5040505737" evidence="14">
    <location>
        <begin position="18"/>
        <end position="609"/>
    </location>
</feature>
<evidence type="ECO:0000256" key="8">
    <source>
        <dbReference type="ARBA" id="ARBA00023136"/>
    </source>
</evidence>
<evidence type="ECO:0000259" key="17">
    <source>
        <dbReference type="Pfam" id="PF24576"/>
    </source>
</evidence>
<dbReference type="GO" id="GO:0015276">
    <property type="term" value="F:ligand-gated monoatomic ion channel activity"/>
    <property type="evidence" value="ECO:0007669"/>
    <property type="project" value="InterPro"/>
</dbReference>
<dbReference type="Pfam" id="PF10613">
    <property type="entry name" value="Lig_chan-Glu_bd"/>
    <property type="match status" value="1"/>
</dbReference>
<dbReference type="InterPro" id="IPR052192">
    <property type="entry name" value="Insect_Ionotropic_Sensory_Rcpt"/>
</dbReference>
<feature type="domain" description="Ionotropic glutamate receptor L-glutamate and glycine-binding" evidence="16">
    <location>
        <begin position="226"/>
        <end position="287"/>
    </location>
</feature>
<keyword evidence="14" id="KW-0732">Signal</keyword>
<accession>A0A9P0GKU1</accession>
<keyword evidence="19" id="KW-1185">Reference proteome</keyword>
<dbReference type="PANTHER" id="PTHR42643">
    <property type="entry name" value="IONOTROPIC RECEPTOR 20A-RELATED"/>
    <property type="match status" value="1"/>
</dbReference>
<dbReference type="InterPro" id="IPR057074">
    <property type="entry name" value="IR75A_N"/>
</dbReference>
<keyword evidence="11" id="KW-1071">Ligand-gated ion channel</keyword>
<comment type="subcellular location">
    <subcellularLocation>
        <location evidence="1">Cell membrane</location>
        <topology evidence="1">Multi-pass membrane protein</topology>
    </subcellularLocation>
</comment>
<dbReference type="Gene3D" id="1.10.287.70">
    <property type="match status" value="1"/>
</dbReference>
<keyword evidence="6 13" id="KW-1133">Transmembrane helix</keyword>
<keyword evidence="3" id="KW-0813">Transport</keyword>
<feature type="domain" description="Ionotropic receptor 75a N-terminal" evidence="17">
    <location>
        <begin position="61"/>
        <end position="197"/>
    </location>
</feature>
<dbReference type="Gene3D" id="3.40.190.10">
    <property type="entry name" value="Periplasmic binding protein-like II"/>
    <property type="match status" value="1"/>
</dbReference>
<dbReference type="InterPro" id="IPR019594">
    <property type="entry name" value="Glu/Gly-bd"/>
</dbReference>
<protein>
    <submittedName>
        <fullName evidence="18">Uncharacterized protein</fullName>
    </submittedName>
</protein>
<dbReference type="SUPFAM" id="SSF53850">
    <property type="entry name" value="Periplasmic binding protein-like II"/>
    <property type="match status" value="1"/>
</dbReference>
<dbReference type="GO" id="GO:0050906">
    <property type="term" value="P:detection of stimulus involved in sensory perception"/>
    <property type="evidence" value="ECO:0007669"/>
    <property type="project" value="UniProtKB-ARBA"/>
</dbReference>
<dbReference type="AlphaFoldDB" id="A0A9P0GKU1"/>
<feature type="transmembrane region" description="Helical" evidence="13">
    <location>
        <begin position="575"/>
        <end position="600"/>
    </location>
</feature>
<evidence type="ECO:0000259" key="16">
    <source>
        <dbReference type="Pfam" id="PF10613"/>
    </source>
</evidence>
<reference evidence="18" key="1">
    <citation type="submission" date="2022-01" db="EMBL/GenBank/DDBJ databases">
        <authorList>
            <person name="King R."/>
        </authorList>
    </citation>
    <scope>NUCLEOTIDE SEQUENCE</scope>
</reference>
<evidence type="ECO:0000256" key="12">
    <source>
        <dbReference type="ARBA" id="ARBA00023303"/>
    </source>
</evidence>
<dbReference type="EMBL" id="OU892284">
    <property type="protein sequence ID" value="CAH1134251.1"/>
    <property type="molecule type" value="Genomic_DNA"/>
</dbReference>
<name>A0A9P0GKU1_9CUCU</name>
<dbReference type="GO" id="GO:0005886">
    <property type="term" value="C:plasma membrane"/>
    <property type="evidence" value="ECO:0007669"/>
    <property type="project" value="UniProtKB-SubCell"/>
</dbReference>
<keyword evidence="7" id="KW-0406">Ion transport</keyword>
<comment type="similarity">
    <text evidence="2">Belongs to the glutamate-gated ion channel (TC 1.A.10.1) family.</text>
</comment>
<evidence type="ECO:0000259" key="15">
    <source>
        <dbReference type="Pfam" id="PF00060"/>
    </source>
</evidence>
<evidence type="ECO:0000256" key="13">
    <source>
        <dbReference type="SAM" id="Phobius"/>
    </source>
</evidence>
<feature type="signal peptide" evidence="14">
    <location>
        <begin position="1"/>
        <end position="17"/>
    </location>
</feature>
<keyword evidence="5 13" id="KW-0812">Transmembrane</keyword>
<organism evidence="18 19">
    <name type="scientific">Ceutorhynchus assimilis</name>
    <name type="common">cabbage seed weevil</name>
    <dbReference type="NCBI Taxonomy" id="467358"/>
    <lineage>
        <taxon>Eukaryota</taxon>
        <taxon>Metazoa</taxon>
        <taxon>Ecdysozoa</taxon>
        <taxon>Arthropoda</taxon>
        <taxon>Hexapoda</taxon>
        <taxon>Insecta</taxon>
        <taxon>Pterygota</taxon>
        <taxon>Neoptera</taxon>
        <taxon>Endopterygota</taxon>
        <taxon>Coleoptera</taxon>
        <taxon>Polyphaga</taxon>
        <taxon>Cucujiformia</taxon>
        <taxon>Curculionidae</taxon>
        <taxon>Ceutorhynchinae</taxon>
        <taxon>Ceutorhynchus</taxon>
    </lineage>
</organism>
<keyword evidence="9" id="KW-0675">Receptor</keyword>
<evidence type="ECO:0000256" key="10">
    <source>
        <dbReference type="ARBA" id="ARBA00023180"/>
    </source>
</evidence>
<keyword evidence="8 13" id="KW-0472">Membrane</keyword>
<dbReference type="Pfam" id="PF24576">
    <property type="entry name" value="IR75A_N"/>
    <property type="match status" value="1"/>
</dbReference>
<evidence type="ECO:0000256" key="7">
    <source>
        <dbReference type="ARBA" id="ARBA00023065"/>
    </source>
</evidence>
<evidence type="ECO:0000256" key="2">
    <source>
        <dbReference type="ARBA" id="ARBA00008685"/>
    </source>
</evidence>
<evidence type="ECO:0000313" key="18">
    <source>
        <dbReference type="EMBL" id="CAH1134251.1"/>
    </source>
</evidence>
<sequence length="609" mass="69862">MLWQGVLLCATFVFIETFETHGFAPFIDTMSILGKSLPVTVFGCNKKELMVISKQLMSNGYSNKCVHNSRNFFELDFPKKGWFVLDLDCHASSKILKKANKKNMFVSPFHWIVTYKSNQILEEIFENLAIMVDSDFNLAEKQSNGDVIFTKIFKKHADEPKFEIEDYGIWNKTKGFIKTQKISKKRKNLEVTLKTDIVLTNNNSYKHLTDRRDKHIDSIGKVNYVLLLLLASIYNISLDISVSDSWGYKVNDSEWTGMMGKLVRKEADIGGTSLFITKERVDLIDYIAMISPTRSYFVFRQPKLSYVTNVYTLPFDTQVWISVIALVILMMASLFLIMKWEITKIYFRSSQETEIEEFRPDVTFITIGAVCQQGASALPHSTPGRIATLFLFLSLMFLYVSYSANIVALLQTSSTSIKTLKDLLNSRIPVGVDDTVYNHFYFKTADEPIRKALYEKKVVPPGKKPNFMHIEEGVRRMRQGLFAFHMEAGSGYKIVGETFREDEKCGLKEISFIQVVDPWFAIQKNSSYKELLKIGFRLLQESGLQQRENYLIYTRKPQCTSKSSTFFSVGIIDCYPAAVVLVGGVSASVSVFLLEFYAYFRCKKRIYTK</sequence>
<dbReference type="Pfam" id="PF00060">
    <property type="entry name" value="Lig_chan"/>
    <property type="match status" value="1"/>
</dbReference>
<feature type="transmembrane region" description="Helical" evidence="13">
    <location>
        <begin position="319"/>
        <end position="338"/>
    </location>
</feature>
<evidence type="ECO:0000313" key="19">
    <source>
        <dbReference type="Proteomes" id="UP001152799"/>
    </source>
</evidence>
<keyword evidence="4" id="KW-1003">Cell membrane</keyword>
<dbReference type="OrthoDB" id="6117597at2759"/>